<dbReference type="KEGG" id="csn:Cyast_1472"/>
<evidence type="ECO:0000313" key="2">
    <source>
        <dbReference type="Proteomes" id="UP000010483"/>
    </source>
</evidence>
<protein>
    <submittedName>
        <fullName evidence="1">Uncharacterized protein</fullName>
    </submittedName>
</protein>
<gene>
    <name evidence="1" type="ordered locus">Cyast_1472</name>
</gene>
<dbReference type="STRING" id="292563.Cyast_1472"/>
<keyword evidence="2" id="KW-1185">Reference proteome</keyword>
<dbReference type="AlphaFoldDB" id="K9YM17"/>
<name>K9YM17_CYASC</name>
<organism evidence="1 2">
    <name type="scientific">Cyanobacterium stanieri (strain ATCC 29140 / PCC 7202)</name>
    <dbReference type="NCBI Taxonomy" id="292563"/>
    <lineage>
        <taxon>Bacteria</taxon>
        <taxon>Bacillati</taxon>
        <taxon>Cyanobacteriota</taxon>
        <taxon>Cyanophyceae</taxon>
        <taxon>Oscillatoriophycideae</taxon>
        <taxon>Chroococcales</taxon>
        <taxon>Geminocystaceae</taxon>
        <taxon>Cyanobacterium</taxon>
    </lineage>
</organism>
<dbReference type="EMBL" id="CP003940">
    <property type="protein sequence ID" value="AFZ47435.1"/>
    <property type="molecule type" value="Genomic_DNA"/>
</dbReference>
<reference evidence="2" key="1">
    <citation type="journal article" date="2013" name="Proc. Natl. Acad. Sci. U.S.A.">
        <title>Improving the coverage of the cyanobacterial phylum using diversity-driven genome sequencing.</title>
        <authorList>
            <person name="Shih P.M."/>
            <person name="Wu D."/>
            <person name="Latifi A."/>
            <person name="Axen S.D."/>
            <person name="Fewer D.P."/>
            <person name="Talla E."/>
            <person name="Calteau A."/>
            <person name="Cai F."/>
            <person name="Tandeau de Marsac N."/>
            <person name="Rippka R."/>
            <person name="Herdman M."/>
            <person name="Sivonen K."/>
            <person name="Coursin T."/>
            <person name="Laurent T."/>
            <person name="Goodwin L."/>
            <person name="Nolan M."/>
            <person name="Davenport K.W."/>
            <person name="Han C.S."/>
            <person name="Rubin E.M."/>
            <person name="Eisen J.A."/>
            <person name="Woyke T."/>
            <person name="Gugger M."/>
            <person name="Kerfeld C.A."/>
        </authorList>
    </citation>
    <scope>NUCLEOTIDE SEQUENCE [LARGE SCALE GENOMIC DNA]</scope>
    <source>
        <strain evidence="2">ATCC 29140 / PCC 7202</strain>
    </source>
</reference>
<proteinExistence type="predicted"/>
<dbReference type="Proteomes" id="UP000010483">
    <property type="component" value="Chromosome"/>
</dbReference>
<evidence type="ECO:0000313" key="1">
    <source>
        <dbReference type="EMBL" id="AFZ47435.1"/>
    </source>
</evidence>
<sequence>MVVGMVGLIFLYGVINQNMKTIAHLNQKMLSRTQVK</sequence>
<dbReference type="HOGENOM" id="CLU_3355735_0_0_3"/>
<accession>K9YM17</accession>
<dbReference type="BioCyc" id="CSTA292563:G1353-1484-MONOMER"/>